<dbReference type="PANTHER" id="PTHR46394:SF1">
    <property type="entry name" value="PNPLA DOMAIN-CONTAINING PROTEIN"/>
    <property type="match status" value="1"/>
</dbReference>
<dbReference type="GO" id="GO:0016787">
    <property type="term" value="F:hydrolase activity"/>
    <property type="evidence" value="ECO:0007669"/>
    <property type="project" value="UniProtKB-UniRule"/>
</dbReference>
<dbReference type="PANTHER" id="PTHR46394">
    <property type="entry name" value="ANNEXIN"/>
    <property type="match status" value="1"/>
</dbReference>
<keyword evidence="2" id="KW-0378">Hydrolase</keyword>
<dbReference type="CDD" id="cd07207">
    <property type="entry name" value="Pat_ExoU_VipD_like"/>
    <property type="match status" value="1"/>
</dbReference>
<feature type="short sequence motif" description="GXSXG" evidence="2">
    <location>
        <begin position="84"/>
        <end position="88"/>
    </location>
</feature>
<feature type="domain" description="PNPLA" evidence="3">
    <location>
        <begin position="51"/>
        <end position="240"/>
    </location>
</feature>
<dbReference type="InterPro" id="IPR052580">
    <property type="entry name" value="Lipid_Hydrolase"/>
</dbReference>
<dbReference type="Pfam" id="PF01734">
    <property type="entry name" value="Patatin"/>
    <property type="match status" value="1"/>
</dbReference>
<protein>
    <recommendedName>
        <fullName evidence="3">PNPLA domain-containing protein</fullName>
    </recommendedName>
</protein>
<keyword evidence="1 2" id="KW-0443">Lipid metabolism</keyword>
<comment type="caution">
    <text evidence="4">The sequence shown here is derived from an EMBL/GenBank/DDBJ whole genome shotgun (WGS) entry which is preliminary data.</text>
</comment>
<gene>
    <name evidence="4" type="ORF">NP493_996g01005</name>
</gene>
<accession>A0AAD9NJ81</accession>
<evidence type="ECO:0000256" key="1">
    <source>
        <dbReference type="ARBA" id="ARBA00023098"/>
    </source>
</evidence>
<feature type="active site" description="Proton acceptor" evidence="2">
    <location>
        <position position="227"/>
    </location>
</feature>
<dbReference type="SUPFAM" id="SSF52151">
    <property type="entry name" value="FabD/lysophospholipase-like"/>
    <property type="match status" value="1"/>
</dbReference>
<dbReference type="AlphaFoldDB" id="A0AAD9NJ81"/>
<evidence type="ECO:0000313" key="5">
    <source>
        <dbReference type="Proteomes" id="UP001209878"/>
    </source>
</evidence>
<evidence type="ECO:0000256" key="2">
    <source>
        <dbReference type="PROSITE-ProRule" id="PRU01161"/>
    </source>
</evidence>
<feature type="active site" description="Nucleophile" evidence="2">
    <location>
        <position position="86"/>
    </location>
</feature>
<reference evidence="4" key="1">
    <citation type="journal article" date="2023" name="Mol. Biol. Evol.">
        <title>Third-Generation Sequencing Reveals the Adaptive Role of the Epigenome in Three Deep-Sea Polychaetes.</title>
        <authorList>
            <person name="Perez M."/>
            <person name="Aroh O."/>
            <person name="Sun Y."/>
            <person name="Lan Y."/>
            <person name="Juniper S.K."/>
            <person name="Young C.R."/>
            <person name="Angers B."/>
            <person name="Qian P.Y."/>
        </authorList>
    </citation>
    <scope>NUCLEOTIDE SEQUENCE</scope>
    <source>
        <strain evidence="4">R07B-5</strain>
    </source>
</reference>
<proteinExistence type="predicted"/>
<dbReference type="InterPro" id="IPR016035">
    <property type="entry name" value="Acyl_Trfase/lysoPLipase"/>
</dbReference>
<evidence type="ECO:0000259" key="3">
    <source>
        <dbReference type="PROSITE" id="PS51635"/>
    </source>
</evidence>
<evidence type="ECO:0000313" key="4">
    <source>
        <dbReference type="EMBL" id="KAK2172045.1"/>
    </source>
</evidence>
<dbReference type="GO" id="GO:0016042">
    <property type="term" value="P:lipid catabolic process"/>
    <property type="evidence" value="ECO:0007669"/>
    <property type="project" value="UniProtKB-UniRule"/>
</dbReference>
<keyword evidence="5" id="KW-1185">Reference proteome</keyword>
<dbReference type="PROSITE" id="PS51635">
    <property type="entry name" value="PNPLA"/>
    <property type="match status" value="1"/>
</dbReference>
<feature type="short sequence motif" description="GXGXXG" evidence="2">
    <location>
        <begin position="55"/>
        <end position="60"/>
    </location>
</feature>
<name>A0AAD9NJ81_RIDPI</name>
<keyword evidence="2" id="KW-0442">Lipid degradation</keyword>
<organism evidence="4 5">
    <name type="scientific">Ridgeia piscesae</name>
    <name type="common">Tubeworm</name>
    <dbReference type="NCBI Taxonomy" id="27915"/>
    <lineage>
        <taxon>Eukaryota</taxon>
        <taxon>Metazoa</taxon>
        <taxon>Spiralia</taxon>
        <taxon>Lophotrochozoa</taxon>
        <taxon>Annelida</taxon>
        <taxon>Polychaeta</taxon>
        <taxon>Sedentaria</taxon>
        <taxon>Canalipalpata</taxon>
        <taxon>Sabellida</taxon>
        <taxon>Siboglinidae</taxon>
        <taxon>Ridgeia</taxon>
    </lineage>
</organism>
<dbReference type="InterPro" id="IPR002641">
    <property type="entry name" value="PNPLA_dom"/>
</dbReference>
<dbReference type="Proteomes" id="UP001209878">
    <property type="component" value="Unassembled WGS sequence"/>
</dbReference>
<sequence length="455" mass="51249">MGCLQSLVSPGTATADGNDLAILDKYRGDALANKTASKDGWQRYDYQLENIAFSGGGVKGFAYIGAMQALDDAGVLVKIRRIAGTSAGAICGGLLSVGCTPQEIADVFQGDIKKLFHDQSCICCCGLPKIYRRFGINAAERFKRIYGEHIARKTGNPNITFGEVYKEYGRELCIVVTNLSQMRSEFFHYTTTPDLPIRVAVRMSMSFPVIFEPIWYDVNGTLDLYCDGGVMNQYPIHCFDGPDLELNHNSEKDEIRTINEKTIGLYVVSERAVDHKIWQQLFGEKIPTKPSYIPNTKLARTRLNEELAKWKRVQKLKNVDKEEIKSDVRQQKLDALEQNIHYETTTTESVSIGHFADFMQATLETILVAQRKASVKPEDLRRTVAINCGYIGTNDYVIEPGDREFMIQQGYLHTVDYLKDYVQRARTKQQEDCHLARSKDSTSTFKSLSSVHTVV</sequence>
<feature type="short sequence motif" description="DGA/G" evidence="2">
    <location>
        <begin position="227"/>
        <end position="229"/>
    </location>
</feature>
<dbReference type="Gene3D" id="3.40.1090.10">
    <property type="entry name" value="Cytosolic phospholipase A2 catalytic domain"/>
    <property type="match status" value="2"/>
</dbReference>
<dbReference type="EMBL" id="JAODUO010000997">
    <property type="protein sequence ID" value="KAK2172045.1"/>
    <property type="molecule type" value="Genomic_DNA"/>
</dbReference>